<geneLocation type="plasmid" evidence="1 2">
    <name>unnamed</name>
</geneLocation>
<dbReference type="Proteomes" id="UP001363460">
    <property type="component" value="Plasmid unnamed"/>
</dbReference>
<evidence type="ECO:0000313" key="2">
    <source>
        <dbReference type="Proteomes" id="UP001363460"/>
    </source>
</evidence>
<keyword evidence="2" id="KW-1185">Reference proteome</keyword>
<dbReference type="RefSeq" id="WP_338578689.1">
    <property type="nucleotide sequence ID" value="NZ_CP146370.1"/>
</dbReference>
<name>A0ABZ2IG17_9CAUL</name>
<accession>A0ABZ2IG17</accession>
<evidence type="ECO:0000313" key="1">
    <source>
        <dbReference type="EMBL" id="WWT56536.1"/>
    </source>
</evidence>
<protein>
    <submittedName>
        <fullName evidence="1">Uncharacterized protein</fullName>
    </submittedName>
</protein>
<dbReference type="EMBL" id="CP146370">
    <property type="protein sequence ID" value="WWT56536.1"/>
    <property type="molecule type" value="Genomic_DNA"/>
</dbReference>
<proteinExistence type="predicted"/>
<sequence length="232" mass="24709">MFTKRPVPRGQLGHTDMVSLAATLRIGQALRQYDLDFDGAPAPSPIPPRLLILACSATKASGLGMAARDRYDGPLWQSLRVADPDASRAWVAFLSARYGLGAASAELPAYDAVLNRRSAAAMAEAGIHRLHPEIALTQKTAAGRERAIKAAGPRFCARGTVQVMVNQLQQPFRDVAICGGRHYVDVAQAYVAELKEAGLIAQAAPVAVINDEIGFMRAGLKAWLTAHDGAEA</sequence>
<reference evidence="1 2" key="1">
    <citation type="submission" date="2024-02" db="EMBL/GenBank/DDBJ databases">
        <title>Distribution and functional of Brevundimonas-related endobacteria within Verticillium dahliae.</title>
        <authorList>
            <person name="Zeng H."/>
        </authorList>
    </citation>
    <scope>NUCLEOTIDE SEQUENCE [LARGE SCALE GENOMIC DNA]</scope>
    <source>
        <strain evidence="1 2">TRM 44200</strain>
        <plasmid evidence="1 2">unnamed</plasmid>
    </source>
</reference>
<organism evidence="1 2">
    <name type="scientific">Brevundimonas olei</name>
    <dbReference type="NCBI Taxonomy" id="657642"/>
    <lineage>
        <taxon>Bacteria</taxon>
        <taxon>Pseudomonadati</taxon>
        <taxon>Pseudomonadota</taxon>
        <taxon>Alphaproteobacteria</taxon>
        <taxon>Caulobacterales</taxon>
        <taxon>Caulobacteraceae</taxon>
        <taxon>Brevundimonas</taxon>
    </lineage>
</organism>
<gene>
    <name evidence="1" type="ORF">V8J38_16935</name>
</gene>
<keyword evidence="1" id="KW-0614">Plasmid</keyword>